<accession>A0AAV1SEM5</accession>
<dbReference type="EMBL" id="CAWUPB010001176">
    <property type="protein sequence ID" value="CAK7349735.1"/>
    <property type="molecule type" value="Genomic_DNA"/>
</dbReference>
<evidence type="ECO:0000256" key="1">
    <source>
        <dbReference type="SAM" id="MobiDB-lite"/>
    </source>
</evidence>
<keyword evidence="3" id="KW-1185">Reference proteome</keyword>
<feature type="compositionally biased region" description="Basic and acidic residues" evidence="1">
    <location>
        <begin position="1"/>
        <end position="14"/>
    </location>
</feature>
<protein>
    <submittedName>
        <fullName evidence="2">Uncharacterized protein</fullName>
    </submittedName>
</protein>
<proteinExistence type="predicted"/>
<dbReference type="Proteomes" id="UP001314170">
    <property type="component" value="Unassembled WGS sequence"/>
</dbReference>
<name>A0AAV1SEM5_9ROSI</name>
<evidence type="ECO:0000313" key="2">
    <source>
        <dbReference type="EMBL" id="CAK7349735.1"/>
    </source>
</evidence>
<dbReference type="AlphaFoldDB" id="A0AAV1SEM5"/>
<reference evidence="2 3" key="1">
    <citation type="submission" date="2024-01" db="EMBL/GenBank/DDBJ databases">
        <authorList>
            <person name="Waweru B."/>
        </authorList>
    </citation>
    <scope>NUCLEOTIDE SEQUENCE [LARGE SCALE GENOMIC DNA]</scope>
</reference>
<sequence length="104" mass="12030">MDASVREPSKDTNQKEVQNSKVRKLALKGNSLQVKSQNKRESSTQRFVRKLCDLRYGMAAFQVTRNLAFRPPDCSEMNEQGVIGTLVNKKDLLEFFKDEKRKYS</sequence>
<comment type="caution">
    <text evidence="2">The sequence shown here is derived from an EMBL/GenBank/DDBJ whole genome shotgun (WGS) entry which is preliminary data.</text>
</comment>
<organism evidence="2 3">
    <name type="scientific">Dovyalis caffra</name>
    <dbReference type="NCBI Taxonomy" id="77055"/>
    <lineage>
        <taxon>Eukaryota</taxon>
        <taxon>Viridiplantae</taxon>
        <taxon>Streptophyta</taxon>
        <taxon>Embryophyta</taxon>
        <taxon>Tracheophyta</taxon>
        <taxon>Spermatophyta</taxon>
        <taxon>Magnoliopsida</taxon>
        <taxon>eudicotyledons</taxon>
        <taxon>Gunneridae</taxon>
        <taxon>Pentapetalae</taxon>
        <taxon>rosids</taxon>
        <taxon>fabids</taxon>
        <taxon>Malpighiales</taxon>
        <taxon>Salicaceae</taxon>
        <taxon>Flacourtieae</taxon>
        <taxon>Dovyalis</taxon>
    </lineage>
</organism>
<gene>
    <name evidence="2" type="ORF">DCAF_LOCUS22455</name>
</gene>
<evidence type="ECO:0000313" key="3">
    <source>
        <dbReference type="Proteomes" id="UP001314170"/>
    </source>
</evidence>
<feature type="region of interest" description="Disordered" evidence="1">
    <location>
        <begin position="1"/>
        <end position="22"/>
    </location>
</feature>